<keyword evidence="3" id="KW-1185">Reference proteome</keyword>
<dbReference type="InterPro" id="IPR015797">
    <property type="entry name" value="NUDIX_hydrolase-like_dom_sf"/>
</dbReference>
<dbReference type="Proteomes" id="UP001175000">
    <property type="component" value="Unassembled WGS sequence"/>
</dbReference>
<feature type="non-terminal residue" evidence="2">
    <location>
        <position position="1"/>
    </location>
</feature>
<dbReference type="GO" id="GO:0016787">
    <property type="term" value="F:hydrolase activity"/>
    <property type="evidence" value="ECO:0007669"/>
    <property type="project" value="UniProtKB-KW"/>
</dbReference>
<name>A0AA39WLL0_9PEZI</name>
<dbReference type="PANTHER" id="PTHR43736">
    <property type="entry name" value="ADP-RIBOSE PYROPHOSPHATASE"/>
    <property type="match status" value="1"/>
</dbReference>
<evidence type="ECO:0000313" key="2">
    <source>
        <dbReference type="EMBL" id="KAK0617611.1"/>
    </source>
</evidence>
<protein>
    <submittedName>
        <fullName evidence="2">NUDIX hydrolase domain-like protein</fullName>
    </submittedName>
</protein>
<gene>
    <name evidence="2" type="ORF">B0T14DRAFT_403068</name>
</gene>
<sequence>LAPFSVNPDTYLKSNPTISRLLVSAVVIRSPDQNPHALLVQRAASDGFPLQWECPGGSVDSSDVTILHALQREIFEETGLGIKQVTALLDGSVEFQWGKGICRKLTFLVSVGDEVPEVVLNEEEHVDHVWAAEEGVERGVCDGKEIKFAY</sequence>
<comment type="caution">
    <text evidence="2">The sequence shown here is derived from an EMBL/GenBank/DDBJ whole genome shotgun (WGS) entry which is preliminary data.</text>
</comment>
<feature type="domain" description="Nudix hydrolase" evidence="1">
    <location>
        <begin position="19"/>
        <end position="150"/>
    </location>
</feature>
<reference evidence="2" key="1">
    <citation type="submission" date="2023-06" db="EMBL/GenBank/DDBJ databases">
        <title>Genome-scale phylogeny and comparative genomics of the fungal order Sordariales.</title>
        <authorList>
            <consortium name="Lawrence Berkeley National Laboratory"/>
            <person name="Hensen N."/>
            <person name="Bonometti L."/>
            <person name="Westerberg I."/>
            <person name="Brannstrom I.O."/>
            <person name="Guillou S."/>
            <person name="Cros-Aarteil S."/>
            <person name="Calhoun S."/>
            <person name="Haridas S."/>
            <person name="Kuo A."/>
            <person name="Mondo S."/>
            <person name="Pangilinan J."/>
            <person name="Riley R."/>
            <person name="Labutti K."/>
            <person name="Andreopoulos B."/>
            <person name="Lipzen A."/>
            <person name="Chen C."/>
            <person name="Yanf M."/>
            <person name="Daum C."/>
            <person name="Ng V."/>
            <person name="Clum A."/>
            <person name="Steindorff A."/>
            <person name="Ohm R."/>
            <person name="Martin F."/>
            <person name="Silar P."/>
            <person name="Natvig D."/>
            <person name="Lalanne C."/>
            <person name="Gautier V."/>
            <person name="Ament-Velasquez S.L."/>
            <person name="Kruys A."/>
            <person name="Hutchinson M.I."/>
            <person name="Powell A.J."/>
            <person name="Barry K."/>
            <person name="Miller A.N."/>
            <person name="Grigoriev I.V."/>
            <person name="Debuchy R."/>
            <person name="Gladieux P."/>
            <person name="Thoren M.H."/>
            <person name="Johannesson H."/>
        </authorList>
    </citation>
    <scope>NUCLEOTIDE SEQUENCE</scope>
    <source>
        <strain evidence="2">CBS 606.72</strain>
    </source>
</reference>
<evidence type="ECO:0000313" key="3">
    <source>
        <dbReference type="Proteomes" id="UP001175000"/>
    </source>
</evidence>
<feature type="non-terminal residue" evidence="2">
    <location>
        <position position="150"/>
    </location>
</feature>
<organism evidence="2 3">
    <name type="scientific">Immersiella caudata</name>
    <dbReference type="NCBI Taxonomy" id="314043"/>
    <lineage>
        <taxon>Eukaryota</taxon>
        <taxon>Fungi</taxon>
        <taxon>Dikarya</taxon>
        <taxon>Ascomycota</taxon>
        <taxon>Pezizomycotina</taxon>
        <taxon>Sordariomycetes</taxon>
        <taxon>Sordariomycetidae</taxon>
        <taxon>Sordariales</taxon>
        <taxon>Lasiosphaeriaceae</taxon>
        <taxon>Immersiella</taxon>
    </lineage>
</organism>
<dbReference type="CDD" id="cd02883">
    <property type="entry name" value="NUDIX_Hydrolase"/>
    <property type="match status" value="1"/>
</dbReference>
<dbReference type="Gene3D" id="3.90.79.10">
    <property type="entry name" value="Nucleoside Triphosphate Pyrophosphohydrolase"/>
    <property type="match status" value="1"/>
</dbReference>
<proteinExistence type="predicted"/>
<dbReference type="AlphaFoldDB" id="A0AA39WLL0"/>
<dbReference type="Pfam" id="PF00293">
    <property type="entry name" value="NUDIX"/>
    <property type="match status" value="1"/>
</dbReference>
<dbReference type="SUPFAM" id="SSF55811">
    <property type="entry name" value="Nudix"/>
    <property type="match status" value="1"/>
</dbReference>
<dbReference type="EMBL" id="JAULSU010000005">
    <property type="protein sequence ID" value="KAK0617611.1"/>
    <property type="molecule type" value="Genomic_DNA"/>
</dbReference>
<dbReference type="PANTHER" id="PTHR43736:SF1">
    <property type="entry name" value="DIHYDRONEOPTERIN TRIPHOSPHATE DIPHOSPHATASE"/>
    <property type="match status" value="1"/>
</dbReference>
<evidence type="ECO:0000259" key="1">
    <source>
        <dbReference type="PROSITE" id="PS51462"/>
    </source>
</evidence>
<keyword evidence="2" id="KW-0378">Hydrolase</keyword>
<accession>A0AA39WLL0</accession>
<dbReference type="PROSITE" id="PS51462">
    <property type="entry name" value="NUDIX"/>
    <property type="match status" value="1"/>
</dbReference>
<dbReference type="InterPro" id="IPR000086">
    <property type="entry name" value="NUDIX_hydrolase_dom"/>
</dbReference>